<dbReference type="EMBL" id="UINC01160635">
    <property type="protein sequence ID" value="SVD59399.1"/>
    <property type="molecule type" value="Genomic_DNA"/>
</dbReference>
<gene>
    <name evidence="2" type="ORF">METZ01_LOCUS412253</name>
</gene>
<name>A0A382WL73_9ZZZZ</name>
<proteinExistence type="predicted"/>
<dbReference type="AlphaFoldDB" id="A0A382WL73"/>
<reference evidence="2" key="1">
    <citation type="submission" date="2018-05" db="EMBL/GenBank/DDBJ databases">
        <authorList>
            <person name="Lanie J.A."/>
            <person name="Ng W.-L."/>
            <person name="Kazmierczak K.M."/>
            <person name="Andrzejewski T.M."/>
            <person name="Davidsen T.M."/>
            <person name="Wayne K.J."/>
            <person name="Tettelin H."/>
            <person name="Glass J.I."/>
            <person name="Rusch D."/>
            <person name="Podicherti R."/>
            <person name="Tsui H.-C.T."/>
            <person name="Winkler M.E."/>
        </authorList>
    </citation>
    <scope>NUCLEOTIDE SEQUENCE</scope>
</reference>
<accession>A0A382WL73</accession>
<feature type="non-terminal residue" evidence="2">
    <location>
        <position position="1"/>
    </location>
</feature>
<feature type="region of interest" description="Disordered" evidence="1">
    <location>
        <begin position="16"/>
        <end position="45"/>
    </location>
</feature>
<feature type="non-terminal residue" evidence="2">
    <location>
        <position position="45"/>
    </location>
</feature>
<organism evidence="2">
    <name type="scientific">marine metagenome</name>
    <dbReference type="NCBI Taxonomy" id="408172"/>
    <lineage>
        <taxon>unclassified sequences</taxon>
        <taxon>metagenomes</taxon>
        <taxon>ecological metagenomes</taxon>
    </lineage>
</organism>
<protein>
    <submittedName>
        <fullName evidence="2">Uncharacterized protein</fullName>
    </submittedName>
</protein>
<sequence>VINNNMILQELYNKYPGYQDENDDQSKPTLGDLRKTKLTLRQLNK</sequence>
<evidence type="ECO:0000256" key="1">
    <source>
        <dbReference type="SAM" id="MobiDB-lite"/>
    </source>
</evidence>
<evidence type="ECO:0000313" key="2">
    <source>
        <dbReference type="EMBL" id="SVD59399.1"/>
    </source>
</evidence>